<evidence type="ECO:0000256" key="1">
    <source>
        <dbReference type="ARBA" id="ARBA00023122"/>
    </source>
</evidence>
<dbReference type="EMBL" id="LAZR01043628">
    <property type="protein sequence ID" value="KKL06626.1"/>
    <property type="molecule type" value="Genomic_DNA"/>
</dbReference>
<proteinExistence type="predicted"/>
<feature type="domain" description="CBS" evidence="2">
    <location>
        <begin position="73"/>
        <end position="129"/>
    </location>
</feature>
<dbReference type="InterPro" id="IPR000644">
    <property type="entry name" value="CBS_dom"/>
</dbReference>
<organism evidence="3">
    <name type="scientific">marine sediment metagenome</name>
    <dbReference type="NCBI Taxonomy" id="412755"/>
    <lineage>
        <taxon>unclassified sequences</taxon>
        <taxon>metagenomes</taxon>
        <taxon>ecological metagenomes</taxon>
    </lineage>
</organism>
<reference evidence="3" key="1">
    <citation type="journal article" date="2015" name="Nature">
        <title>Complex archaea that bridge the gap between prokaryotes and eukaryotes.</title>
        <authorList>
            <person name="Spang A."/>
            <person name="Saw J.H."/>
            <person name="Jorgensen S.L."/>
            <person name="Zaremba-Niedzwiedzka K."/>
            <person name="Martijn J."/>
            <person name="Lind A.E."/>
            <person name="van Eijk R."/>
            <person name="Schleper C."/>
            <person name="Guy L."/>
            <person name="Ettema T.J."/>
        </authorList>
    </citation>
    <scope>NUCLEOTIDE SEQUENCE</scope>
</reference>
<dbReference type="PANTHER" id="PTHR43080:SF2">
    <property type="entry name" value="CBS DOMAIN-CONTAINING PROTEIN"/>
    <property type="match status" value="1"/>
</dbReference>
<dbReference type="SMART" id="SM00116">
    <property type="entry name" value="CBS"/>
    <property type="match status" value="2"/>
</dbReference>
<dbReference type="Pfam" id="PF00571">
    <property type="entry name" value="CBS"/>
    <property type="match status" value="2"/>
</dbReference>
<gene>
    <name evidence="3" type="ORF">LCGC14_2594140</name>
</gene>
<evidence type="ECO:0000259" key="2">
    <source>
        <dbReference type="PROSITE" id="PS51371"/>
    </source>
</evidence>
<dbReference type="Gene3D" id="3.10.580.10">
    <property type="entry name" value="CBS-domain"/>
    <property type="match status" value="1"/>
</dbReference>
<evidence type="ECO:0000313" key="3">
    <source>
        <dbReference type="EMBL" id="KKL06626.1"/>
    </source>
</evidence>
<dbReference type="InterPro" id="IPR046342">
    <property type="entry name" value="CBS_dom_sf"/>
</dbReference>
<dbReference type="PANTHER" id="PTHR43080">
    <property type="entry name" value="CBS DOMAIN-CONTAINING PROTEIN CBSX3, MITOCHONDRIAL"/>
    <property type="match status" value="1"/>
</dbReference>
<keyword evidence="1" id="KW-0129">CBS domain</keyword>
<feature type="domain" description="CBS" evidence="2">
    <location>
        <begin position="8"/>
        <end position="64"/>
    </location>
</feature>
<comment type="caution">
    <text evidence="3">The sequence shown here is derived from an EMBL/GenBank/DDBJ whole genome shotgun (WGS) entry which is preliminary data.</text>
</comment>
<dbReference type="InterPro" id="IPR051257">
    <property type="entry name" value="Diverse_CBS-Domain"/>
</dbReference>
<sequence length="131" mass="14796">MFKAHEIMTEAVICAYPDTPIYDAIRLLSQRKLTGLPVVDADLNLVGLLSEKDVLSMMNASDDHCENTVSDYMTEEVVSFDVNDNLVDLCDCLTDNHFRRVPITKDDKLMGIVSRSNLIDAILKLKHQEPR</sequence>
<dbReference type="SUPFAM" id="SSF54631">
    <property type="entry name" value="CBS-domain pair"/>
    <property type="match status" value="1"/>
</dbReference>
<name>A0A0F9CLR4_9ZZZZ</name>
<accession>A0A0F9CLR4</accession>
<dbReference type="PROSITE" id="PS51371">
    <property type="entry name" value="CBS"/>
    <property type="match status" value="2"/>
</dbReference>
<dbReference type="AlphaFoldDB" id="A0A0F9CLR4"/>
<protein>
    <recommendedName>
        <fullName evidence="2">CBS domain-containing protein</fullName>
    </recommendedName>
</protein>